<comment type="subcellular location">
    <subcellularLocation>
        <location evidence="1">Cell membrane</location>
        <topology evidence="1">Multi-pass membrane protein</topology>
    </subcellularLocation>
</comment>
<evidence type="ECO:0000256" key="7">
    <source>
        <dbReference type="ARBA" id="ARBA00022989"/>
    </source>
</evidence>
<keyword evidence="9" id="KW-0046">Antibiotic resistance</keyword>
<comment type="similarity">
    <text evidence="2">Belongs to the multi antimicrobial extrusion (MATE) (TC 2.A.66.1) family. MepA subfamily.</text>
</comment>
<accession>A0A556PBJ3</accession>
<name>A0A556PBJ3_9BACI</name>
<feature type="transmembrane region" description="Helical" evidence="10">
    <location>
        <begin position="93"/>
        <end position="119"/>
    </location>
</feature>
<evidence type="ECO:0000256" key="2">
    <source>
        <dbReference type="ARBA" id="ARBA00008417"/>
    </source>
</evidence>
<dbReference type="PIRSF" id="PIRSF006603">
    <property type="entry name" value="DinF"/>
    <property type="match status" value="1"/>
</dbReference>
<dbReference type="EMBL" id="VMHE01000025">
    <property type="protein sequence ID" value="TSJ61748.1"/>
    <property type="molecule type" value="Genomic_DNA"/>
</dbReference>
<dbReference type="InterPro" id="IPR045070">
    <property type="entry name" value="MATE_MepA-like"/>
</dbReference>
<evidence type="ECO:0000313" key="12">
    <source>
        <dbReference type="Proteomes" id="UP000316425"/>
    </source>
</evidence>
<evidence type="ECO:0000256" key="4">
    <source>
        <dbReference type="ARBA" id="ARBA00022448"/>
    </source>
</evidence>
<dbReference type="PANTHER" id="PTHR43823:SF3">
    <property type="entry name" value="MULTIDRUG EXPORT PROTEIN MEPA"/>
    <property type="match status" value="1"/>
</dbReference>
<evidence type="ECO:0000256" key="8">
    <source>
        <dbReference type="ARBA" id="ARBA00023136"/>
    </source>
</evidence>
<dbReference type="PANTHER" id="PTHR43823">
    <property type="entry name" value="SPORULATION PROTEIN YKVU"/>
    <property type="match status" value="1"/>
</dbReference>
<evidence type="ECO:0000256" key="6">
    <source>
        <dbReference type="ARBA" id="ARBA00022692"/>
    </source>
</evidence>
<gene>
    <name evidence="11" type="ORF">FPQ13_11035</name>
</gene>
<feature type="transmembrane region" description="Helical" evidence="10">
    <location>
        <begin position="360"/>
        <end position="382"/>
    </location>
</feature>
<evidence type="ECO:0000313" key="11">
    <source>
        <dbReference type="EMBL" id="TSJ61748.1"/>
    </source>
</evidence>
<dbReference type="GO" id="GO:0005886">
    <property type="term" value="C:plasma membrane"/>
    <property type="evidence" value="ECO:0007669"/>
    <property type="project" value="UniProtKB-SubCell"/>
</dbReference>
<feature type="transmembrane region" description="Helical" evidence="10">
    <location>
        <begin position="391"/>
        <end position="411"/>
    </location>
</feature>
<feature type="transmembrane region" description="Helical" evidence="10">
    <location>
        <begin position="241"/>
        <end position="267"/>
    </location>
</feature>
<dbReference type="OrthoDB" id="9811110at2"/>
<feature type="transmembrane region" description="Helical" evidence="10">
    <location>
        <begin position="273"/>
        <end position="297"/>
    </location>
</feature>
<feature type="transmembrane region" description="Helical" evidence="10">
    <location>
        <begin position="21"/>
        <end position="39"/>
    </location>
</feature>
<reference evidence="11 12" key="1">
    <citation type="submission" date="2019-07" db="EMBL/GenBank/DDBJ databases">
        <title>Allobacillus sp. nov. SKP isolated from shrimp paste of Euphausiacea.</title>
        <authorList>
            <person name="Kanchanasin P."/>
            <person name="Tanasupawat S."/>
            <person name="Shi W."/>
            <person name="Wu L."/>
            <person name="Ma J."/>
        </authorList>
    </citation>
    <scope>NUCLEOTIDE SEQUENCE [LARGE SCALE GENOMIC DNA]</scope>
    <source>
        <strain evidence="11 12">SKP4-8</strain>
    </source>
</reference>
<keyword evidence="5" id="KW-1003">Cell membrane</keyword>
<keyword evidence="12" id="KW-1185">Reference proteome</keyword>
<dbReference type="InterPro" id="IPR002528">
    <property type="entry name" value="MATE_fam"/>
</dbReference>
<keyword evidence="8 10" id="KW-0472">Membrane</keyword>
<feature type="transmembrane region" description="Helical" evidence="10">
    <location>
        <begin position="59"/>
        <end position="81"/>
    </location>
</feature>
<feature type="transmembrane region" description="Helical" evidence="10">
    <location>
        <begin position="197"/>
        <end position="218"/>
    </location>
</feature>
<dbReference type="GO" id="GO:0015297">
    <property type="term" value="F:antiporter activity"/>
    <property type="evidence" value="ECO:0007669"/>
    <property type="project" value="InterPro"/>
</dbReference>
<dbReference type="GO" id="GO:0042910">
    <property type="term" value="F:xenobiotic transmembrane transporter activity"/>
    <property type="evidence" value="ECO:0007669"/>
    <property type="project" value="InterPro"/>
</dbReference>
<evidence type="ECO:0000256" key="5">
    <source>
        <dbReference type="ARBA" id="ARBA00022475"/>
    </source>
</evidence>
<evidence type="ECO:0000256" key="1">
    <source>
        <dbReference type="ARBA" id="ARBA00004651"/>
    </source>
</evidence>
<dbReference type="RefSeq" id="WP_144089388.1">
    <property type="nucleotide sequence ID" value="NZ_VMHE01000025.1"/>
</dbReference>
<proteinExistence type="inferred from homology"/>
<protein>
    <recommendedName>
        <fullName evidence="3">Multidrug export protein MepA</fullName>
    </recommendedName>
</protein>
<organism evidence="11 12">
    <name type="scientific">Allobacillus salarius</name>
    <dbReference type="NCBI Taxonomy" id="1955272"/>
    <lineage>
        <taxon>Bacteria</taxon>
        <taxon>Bacillati</taxon>
        <taxon>Bacillota</taxon>
        <taxon>Bacilli</taxon>
        <taxon>Bacillales</taxon>
        <taxon>Bacillaceae</taxon>
        <taxon>Allobacillus</taxon>
    </lineage>
</organism>
<dbReference type="Proteomes" id="UP000316425">
    <property type="component" value="Unassembled WGS sequence"/>
</dbReference>
<dbReference type="NCBIfam" id="TIGR00797">
    <property type="entry name" value="matE"/>
    <property type="match status" value="1"/>
</dbReference>
<dbReference type="InterPro" id="IPR048279">
    <property type="entry name" value="MdtK-like"/>
</dbReference>
<evidence type="ECO:0000256" key="10">
    <source>
        <dbReference type="SAM" id="Phobius"/>
    </source>
</evidence>
<evidence type="ECO:0000256" key="9">
    <source>
        <dbReference type="ARBA" id="ARBA00023251"/>
    </source>
</evidence>
<dbReference type="CDD" id="cd13143">
    <property type="entry name" value="MATE_MepA_like"/>
    <property type="match status" value="1"/>
</dbReference>
<keyword evidence="6 10" id="KW-0812">Transmembrane</keyword>
<feature type="transmembrane region" description="Helical" evidence="10">
    <location>
        <begin position="417"/>
        <end position="439"/>
    </location>
</feature>
<feature type="transmembrane region" description="Helical" evidence="10">
    <location>
        <begin position="168"/>
        <end position="191"/>
    </location>
</feature>
<feature type="transmembrane region" description="Helical" evidence="10">
    <location>
        <begin position="318"/>
        <end position="340"/>
    </location>
</feature>
<keyword evidence="7 10" id="KW-1133">Transmembrane helix</keyword>
<feature type="transmembrane region" description="Helical" evidence="10">
    <location>
        <begin position="139"/>
        <end position="156"/>
    </location>
</feature>
<comment type="caution">
    <text evidence="11">The sequence shown here is derived from an EMBL/GenBank/DDBJ whole genome shotgun (WGS) entry which is preliminary data.</text>
</comment>
<dbReference type="InterPro" id="IPR051327">
    <property type="entry name" value="MATE_MepA_subfamily"/>
</dbReference>
<evidence type="ECO:0000256" key="3">
    <source>
        <dbReference type="ARBA" id="ARBA00022106"/>
    </source>
</evidence>
<keyword evidence="4" id="KW-0813">Transport</keyword>
<dbReference type="GO" id="GO:0046677">
    <property type="term" value="P:response to antibiotic"/>
    <property type="evidence" value="ECO:0007669"/>
    <property type="project" value="UniProtKB-KW"/>
</dbReference>
<sequence length="463" mass="50177">MEQKQQTEQLGTEKISTLLRNLSVPALIGMFVMTLYNVVDTVFISYGVGIEAVAGTTVAFPMMMIMIAVAAALGVGGSSVISRRLGAKKPEEANLIFANIITLILFASVAGVLISLFALEPLLLLFGATPSTIGYAMDYMFPILLGTFFFTSGFAANNLVRAEGNARFAMVLMIIPAAINIVLDPIFIFGLNMGVQGAAIATVISQAAVFGMIFNYYARGKSSLKFVFENMKLKAAIVKEVLSVGMPAFIQQSAGSILVIAVNAMLIEYGTEFYVGIYGIIQRIVMIMALPIMAVMQGMMPIVGYNYGAQNYDRMRETIWLTMKVVTISATSITIILVAIPEPFLRIFTANQEVIEEGSTAMRILFSLFFVVGVQIVAGGLYQALGKPKQALILSLSRQLLILIPLVLILPPYFGVIGVWLAFPISDILAVGLAGYLLYRDRTPMLVKGKDEDSEKKNVPAMS</sequence>
<dbReference type="Pfam" id="PF01554">
    <property type="entry name" value="MatE"/>
    <property type="match status" value="2"/>
</dbReference>
<dbReference type="AlphaFoldDB" id="A0A556PBJ3"/>